<reference evidence="3 4" key="1">
    <citation type="submission" date="2015-08" db="EMBL/GenBank/DDBJ databases">
        <title>Next Generation Sequencing and Analysis of the Genome of Puccinia sorghi L Schw, the Causal Agent of Maize Common Rust.</title>
        <authorList>
            <person name="Rochi L."/>
            <person name="Burguener G."/>
            <person name="Darino M."/>
            <person name="Turjanski A."/>
            <person name="Kreff E."/>
            <person name="Dieguez M.J."/>
            <person name="Sacco F."/>
        </authorList>
    </citation>
    <scope>NUCLEOTIDE SEQUENCE [LARGE SCALE GENOMIC DNA]</scope>
    <source>
        <strain evidence="3 4">RO10H11247</strain>
    </source>
</reference>
<evidence type="ECO:0000313" key="3">
    <source>
        <dbReference type="EMBL" id="KNZ49362.1"/>
    </source>
</evidence>
<evidence type="ECO:0000256" key="1">
    <source>
        <dbReference type="SAM" id="MobiDB-lite"/>
    </source>
</evidence>
<feature type="compositionally biased region" description="Polar residues" evidence="1">
    <location>
        <begin position="27"/>
        <end position="36"/>
    </location>
</feature>
<dbReference type="Proteomes" id="UP000037035">
    <property type="component" value="Unassembled WGS sequence"/>
</dbReference>
<feature type="region of interest" description="Disordered" evidence="1">
    <location>
        <begin position="1"/>
        <end position="36"/>
    </location>
</feature>
<dbReference type="Pfam" id="PF22936">
    <property type="entry name" value="Pol_BBD"/>
    <property type="match status" value="1"/>
</dbReference>
<feature type="compositionally biased region" description="Polar residues" evidence="1">
    <location>
        <begin position="1"/>
        <end position="17"/>
    </location>
</feature>
<feature type="domain" description="Retrovirus-related Pol polyprotein from transposon TNT 1-94-like beta-barrel" evidence="2">
    <location>
        <begin position="107"/>
        <end position="183"/>
    </location>
</feature>
<name>A0A0L6UM96_9BASI</name>
<proteinExistence type="predicted"/>
<dbReference type="VEuPathDB" id="FungiDB:VP01_5067g1"/>
<dbReference type="EMBL" id="LAVV01010239">
    <property type="protein sequence ID" value="KNZ49362.1"/>
    <property type="molecule type" value="Genomic_DNA"/>
</dbReference>
<organism evidence="3 4">
    <name type="scientific">Puccinia sorghi</name>
    <dbReference type="NCBI Taxonomy" id="27349"/>
    <lineage>
        <taxon>Eukaryota</taxon>
        <taxon>Fungi</taxon>
        <taxon>Dikarya</taxon>
        <taxon>Basidiomycota</taxon>
        <taxon>Pucciniomycotina</taxon>
        <taxon>Pucciniomycetes</taxon>
        <taxon>Pucciniales</taxon>
        <taxon>Pucciniaceae</taxon>
        <taxon>Puccinia</taxon>
    </lineage>
</organism>
<gene>
    <name evidence="3" type="ORF">VP01_5067g1</name>
</gene>
<evidence type="ECO:0000313" key="4">
    <source>
        <dbReference type="Proteomes" id="UP000037035"/>
    </source>
</evidence>
<protein>
    <recommendedName>
        <fullName evidence="2">Retrovirus-related Pol polyprotein from transposon TNT 1-94-like beta-barrel domain-containing protein</fullName>
    </recommendedName>
</protein>
<dbReference type="InterPro" id="IPR054722">
    <property type="entry name" value="PolX-like_BBD"/>
</dbReference>
<accession>A0A0L6UM96</accession>
<dbReference type="AlphaFoldDB" id="A0A0L6UM96"/>
<comment type="caution">
    <text evidence="3">The sequence shown here is derived from an EMBL/GenBank/DDBJ whole genome shotgun (WGS) entry which is preliminary data.</text>
</comment>
<keyword evidence="4" id="KW-1185">Reference proteome</keyword>
<sequence>MADSLIQLNQHQVGSSSDQEENKPLSPINSESTKDQQSVFDTQLKQQIVFTLTISRPVDGASSQHWATRISMNTFCWITLRTLKAARNTDRNASSLSANVTLQDTIILDSGATGYFLEHKVYFHHLSLTSSSVFGANGHQIPILGFGPATIPTMAGPLYLSLAYYAPSLLNLLISLVHFIRLGFSVHPVLNGSCFECRKNSLVALSTI</sequence>
<evidence type="ECO:0000259" key="2">
    <source>
        <dbReference type="Pfam" id="PF22936"/>
    </source>
</evidence>